<dbReference type="InterPro" id="IPR013320">
    <property type="entry name" value="ConA-like_dom_sf"/>
</dbReference>
<dbReference type="EMBL" id="BBLT01000003">
    <property type="protein sequence ID" value="GAL84755.1"/>
    <property type="molecule type" value="Genomic_DNA"/>
</dbReference>
<dbReference type="SMART" id="SM00710">
    <property type="entry name" value="PbH1"/>
    <property type="match status" value="9"/>
</dbReference>
<dbReference type="Gene3D" id="2.160.20.10">
    <property type="entry name" value="Single-stranded right-handed beta-helix, Pectin lyase-like"/>
    <property type="match status" value="1"/>
</dbReference>
<evidence type="ECO:0000256" key="2">
    <source>
        <dbReference type="ARBA" id="ARBA00023157"/>
    </source>
</evidence>
<feature type="domain" description="LamG-like jellyroll fold" evidence="3">
    <location>
        <begin position="612"/>
        <end position="758"/>
    </location>
</feature>
<sequence length="1153" mass="125764">MNTNSTFDYWKRYLNEKKIMAKPGSFPRSISCLLLVVLMTYCRGLFAQSCGCDYTIPLGSTIIDRNTLSVTALPKNKRTICFQSGNRIVPLMIRNFNGSTDGGINAPYVFKNCSAQVVFNIPLTYGYAFKFFNSENLKLTGTGSSDQYGIVLNGAHISLVLGDTTTNVEVDHVEIRNSGFCGLMAKTDNALLGISGGNNNPSAFVMKAIFIHDNYIYNTEAEGMYIGNTNWMPGNTQHSLDSVFVYDNIIVNAGAEAIQVGATSSGRGYVFNNRIDGFGRRLQTFAQFQNNGIQLGSGFSGRCYNNFIYAYPEDSYTQNGIVCVGLGNIYIYNNVVVNAKDNGIYIGSNNAESKAKPFYVLNNTIINPSHDGIKIQEVGTATNKINAYVYNNLGASIPSGYSLVKKGGSLITSVEQANVNNLITAFNFQDPLNKDFSLTSNSSLAIDKGTNIVSSYGLAEDIKGIVRTGQGTSFDIGAYEFVTEFLLSIEPIIIDNKCLGDTFVINVNGSSVGLPPDVTYNAVLSGPDGYFGPQKIVLGSTGTLPGEIVAILPPNIPHGNNYRVRIEAFNSSGFFRTGADSSVTFIGTGALRFAAPQRVSVSNAAFFNPGDFDFTIEARIKLNVASIDNGVLEILSTKAFGNTSNGYMFGYNYLTRKLVFSFYDVMGNSIYLESNTISLSELRGDGVWYHVALTRSGGNRFTFYLDGYAVGVKVYNINLSAASSNLYIGYDPAAGVGVSSFTGSMDYLRFWNVARSEMQLTNNLEKSFTYSTVGLIGSWNFNECNGSQYAISDSPYENHGWLGENENVSVDDPVRESGPGKVENLYGVTFNSAPEGKLDVLTIPHNSSYNFQAGFSIEAEMKLLNPMYGSKTVIYEKDTTNGVRFFVADENRLGLIVGGKTVLSEVAKKNNVNVNFYAGKCYSIAVSATKSGSGFVIRFYLDGNIIGYSKYVSGQNILSSLTSVLIGCDAGQSIPANGYVREVKLWNVARTGVEILRDLGVIFSSSTEGLVGYWRFREKNGQTLIDQSSNDNPGYLGQFLSEESTTDPKRSSNNCNANDRVSLLSQDSLHSEGLAIAVYPNPFMKEFGVYINNPSVDMSDLYLFDITGKLVYQKLGISNNEMIVCNPDLIIGMYLIKVVCGEEIEYSKVIKSH</sequence>
<dbReference type="OrthoDB" id="9794261at2"/>
<gene>
    <name evidence="4" type="ORF">MYP_1983</name>
</gene>
<dbReference type="Proteomes" id="UP000030185">
    <property type="component" value="Unassembled WGS sequence"/>
</dbReference>
<dbReference type="eggNOG" id="COG2931">
    <property type="taxonomic scope" value="Bacteria"/>
</dbReference>
<dbReference type="SUPFAM" id="SSF49899">
    <property type="entry name" value="Concanavalin A-like lectins/glucanases"/>
    <property type="match status" value="2"/>
</dbReference>
<dbReference type="InterPro" id="IPR006626">
    <property type="entry name" value="PbH1"/>
</dbReference>
<dbReference type="Pfam" id="PF13385">
    <property type="entry name" value="Laminin_G_3"/>
    <property type="match status" value="2"/>
</dbReference>
<evidence type="ECO:0000313" key="5">
    <source>
        <dbReference type="Proteomes" id="UP000030185"/>
    </source>
</evidence>
<dbReference type="RefSeq" id="WP_045462091.1">
    <property type="nucleotide sequence ID" value="NZ_BBLT01000003.1"/>
</dbReference>
<reference evidence="4 5" key="1">
    <citation type="submission" date="2014-09" db="EMBL/GenBank/DDBJ databases">
        <title>Sporocytophaga myxococcoides PG-01 genome sequencing.</title>
        <authorList>
            <person name="Liu L."/>
            <person name="Gao P.J."/>
            <person name="Chen G.J."/>
            <person name="Wang L.S."/>
        </authorList>
    </citation>
    <scope>NUCLEOTIDE SEQUENCE [LARGE SCALE GENOMIC DNA]</scope>
    <source>
        <strain evidence="4 5">PG-01</strain>
    </source>
</reference>
<dbReference type="InterPro" id="IPR012334">
    <property type="entry name" value="Pectin_lyas_fold"/>
</dbReference>
<dbReference type="InterPro" id="IPR011050">
    <property type="entry name" value="Pectin_lyase_fold/virulence"/>
</dbReference>
<comment type="caution">
    <text evidence="4">The sequence shown here is derived from an EMBL/GenBank/DDBJ whole genome shotgun (WGS) entry which is preliminary data.</text>
</comment>
<dbReference type="GO" id="GO:0004553">
    <property type="term" value="F:hydrolase activity, hydrolyzing O-glycosyl compounds"/>
    <property type="evidence" value="ECO:0007669"/>
    <property type="project" value="UniProtKB-ARBA"/>
</dbReference>
<organism evidence="4 5">
    <name type="scientific">Sporocytophaga myxococcoides</name>
    <dbReference type="NCBI Taxonomy" id="153721"/>
    <lineage>
        <taxon>Bacteria</taxon>
        <taxon>Pseudomonadati</taxon>
        <taxon>Bacteroidota</taxon>
        <taxon>Cytophagia</taxon>
        <taxon>Cytophagales</taxon>
        <taxon>Cytophagaceae</taxon>
        <taxon>Sporocytophaga</taxon>
    </lineage>
</organism>
<dbReference type="SUPFAM" id="SSF51126">
    <property type="entry name" value="Pectin lyase-like"/>
    <property type="match status" value="1"/>
</dbReference>
<dbReference type="SMART" id="SM00560">
    <property type="entry name" value="LamGL"/>
    <property type="match status" value="1"/>
</dbReference>
<keyword evidence="2" id="KW-1015">Disulfide bond</keyword>
<keyword evidence="5" id="KW-1185">Reference proteome</keyword>
<proteinExistence type="predicted"/>
<keyword evidence="1" id="KW-0732">Signal</keyword>
<dbReference type="NCBIfam" id="NF041518">
    <property type="entry name" value="choice_anch_Q"/>
    <property type="match status" value="1"/>
</dbReference>
<accession>A0A098LCY8</accession>
<dbReference type="InterPro" id="IPR026444">
    <property type="entry name" value="Secre_tail"/>
</dbReference>
<dbReference type="NCBIfam" id="TIGR04183">
    <property type="entry name" value="Por_Secre_tail"/>
    <property type="match status" value="1"/>
</dbReference>
<dbReference type="GO" id="GO:0005975">
    <property type="term" value="P:carbohydrate metabolic process"/>
    <property type="evidence" value="ECO:0007669"/>
    <property type="project" value="UniProtKB-ARBA"/>
</dbReference>
<evidence type="ECO:0000256" key="1">
    <source>
        <dbReference type="ARBA" id="ARBA00022729"/>
    </source>
</evidence>
<dbReference type="InterPro" id="IPR006558">
    <property type="entry name" value="LamG-like"/>
</dbReference>
<dbReference type="eggNOG" id="COG4099">
    <property type="taxonomic scope" value="Bacteria"/>
</dbReference>
<evidence type="ECO:0000259" key="3">
    <source>
        <dbReference type="SMART" id="SM00560"/>
    </source>
</evidence>
<dbReference type="InterPro" id="IPR059226">
    <property type="entry name" value="Choice_anch_Q_dom"/>
</dbReference>
<protein>
    <submittedName>
        <fullName evidence="4">Fibronectin type III domain protein</fullName>
    </submittedName>
</protein>
<dbReference type="AlphaFoldDB" id="A0A098LCY8"/>
<dbReference type="STRING" id="153721.MYP_1983"/>
<evidence type="ECO:0000313" key="4">
    <source>
        <dbReference type="EMBL" id="GAL84755.1"/>
    </source>
</evidence>
<dbReference type="Gene3D" id="2.60.120.200">
    <property type="match status" value="2"/>
</dbReference>
<name>A0A098LCY8_9BACT</name>